<dbReference type="STRING" id="929556.Solca_2379"/>
<protein>
    <submittedName>
        <fullName evidence="2">C4-type Zn-finger protein</fullName>
    </submittedName>
</protein>
<dbReference type="HOGENOM" id="CLU_1370416_0_0_10"/>
<evidence type="ECO:0000313" key="3">
    <source>
        <dbReference type="Proteomes" id="UP000007590"/>
    </source>
</evidence>
<reference evidence="2" key="1">
    <citation type="submission" date="2012-02" db="EMBL/GenBank/DDBJ databases">
        <title>The complete genome of Solitalea canadensis DSM 3403.</title>
        <authorList>
            <consortium name="US DOE Joint Genome Institute (JGI-PGF)"/>
            <person name="Lucas S."/>
            <person name="Copeland A."/>
            <person name="Lapidus A."/>
            <person name="Glavina del Rio T."/>
            <person name="Dalin E."/>
            <person name="Tice H."/>
            <person name="Bruce D."/>
            <person name="Goodwin L."/>
            <person name="Pitluck S."/>
            <person name="Peters L."/>
            <person name="Ovchinnikova G."/>
            <person name="Lu M."/>
            <person name="Kyrpides N."/>
            <person name="Mavromatis K."/>
            <person name="Ivanova N."/>
            <person name="Brettin T."/>
            <person name="Detter J.C."/>
            <person name="Han C."/>
            <person name="Larimer F."/>
            <person name="Land M."/>
            <person name="Hauser L."/>
            <person name="Markowitz V."/>
            <person name="Cheng J.-F."/>
            <person name="Hugenholtz P."/>
            <person name="Woyke T."/>
            <person name="Wu D."/>
            <person name="Spring S."/>
            <person name="Schroeder M."/>
            <person name="Kopitz M."/>
            <person name="Brambilla E."/>
            <person name="Klenk H.-P."/>
            <person name="Eisen J.A."/>
        </authorList>
    </citation>
    <scope>NUCLEOTIDE SEQUENCE</scope>
    <source>
        <strain evidence="2">DSM 3403</strain>
    </source>
</reference>
<evidence type="ECO:0000313" key="2">
    <source>
        <dbReference type="EMBL" id="AFD07420.1"/>
    </source>
</evidence>
<organism evidence="2 3">
    <name type="scientific">Solitalea canadensis (strain ATCC 29591 / DSM 3403 / JCM 21819 / LMG 8368 / NBRC 15130 / NCIMB 12057 / USAM 9D)</name>
    <name type="common">Flexibacter canadensis</name>
    <dbReference type="NCBI Taxonomy" id="929556"/>
    <lineage>
        <taxon>Bacteria</taxon>
        <taxon>Pseudomonadati</taxon>
        <taxon>Bacteroidota</taxon>
        <taxon>Sphingobacteriia</taxon>
        <taxon>Sphingobacteriales</taxon>
        <taxon>Sphingobacteriaceae</taxon>
        <taxon>Solitalea</taxon>
    </lineage>
</organism>
<keyword evidence="3" id="KW-1185">Reference proteome</keyword>
<gene>
    <name evidence="2" type="ordered locus">Solca_2379</name>
</gene>
<sequence>MKMQLRLTNNIDKLGTTGLFITAIFSPCCFPLFAFAASALGLGSFEFFGSWTMLFFQLMVLVALIGLYKSYQKHQCLYPLLLALLSGLSMFYAIHFIDNESFVYTLYAGMFGLLIATIWNYKRNKMNRNWENCTTYNGKIVELNSTISCPECGYKKNEIMPTDSCVYFYECENCKAQLKPKQGDCCVYCSYGTVKCPPIQAGETCC</sequence>
<dbReference type="InterPro" id="IPR047677">
    <property type="entry name" value="GDCCVxC"/>
</dbReference>
<feature type="transmembrane region" description="Helical" evidence="1">
    <location>
        <begin position="103"/>
        <end position="121"/>
    </location>
</feature>
<feature type="transmembrane region" description="Helical" evidence="1">
    <location>
        <begin position="20"/>
        <end position="42"/>
    </location>
</feature>
<keyword evidence="1" id="KW-1133">Transmembrane helix</keyword>
<dbReference type="NCBIfam" id="NF041374">
    <property type="entry name" value="GDCCVxC"/>
    <property type="match status" value="1"/>
</dbReference>
<feature type="transmembrane region" description="Helical" evidence="1">
    <location>
        <begin position="48"/>
        <end position="68"/>
    </location>
</feature>
<keyword evidence="1" id="KW-0472">Membrane</keyword>
<dbReference type="InterPro" id="IPR004891">
    <property type="entry name" value="Mercury-R_MerC"/>
</dbReference>
<dbReference type="EMBL" id="CP003349">
    <property type="protein sequence ID" value="AFD07420.1"/>
    <property type="molecule type" value="Genomic_DNA"/>
</dbReference>
<dbReference type="GO" id="GO:0015097">
    <property type="term" value="F:mercury ion transmembrane transporter activity"/>
    <property type="evidence" value="ECO:0007669"/>
    <property type="project" value="InterPro"/>
</dbReference>
<evidence type="ECO:0000256" key="1">
    <source>
        <dbReference type="SAM" id="Phobius"/>
    </source>
</evidence>
<proteinExistence type="predicted"/>
<dbReference type="Proteomes" id="UP000007590">
    <property type="component" value="Chromosome"/>
</dbReference>
<accession>H8KUJ6</accession>
<name>H8KUJ6_SOLCM</name>
<dbReference type="GO" id="GO:0016020">
    <property type="term" value="C:membrane"/>
    <property type="evidence" value="ECO:0007669"/>
    <property type="project" value="InterPro"/>
</dbReference>
<dbReference type="AlphaFoldDB" id="H8KUJ6"/>
<dbReference type="Pfam" id="PF03203">
    <property type="entry name" value="MerC"/>
    <property type="match status" value="1"/>
</dbReference>
<dbReference type="eggNOG" id="COG0053">
    <property type="taxonomic scope" value="Bacteria"/>
</dbReference>
<keyword evidence="1" id="KW-0812">Transmembrane</keyword>
<dbReference type="KEGG" id="scn:Solca_2379"/>
<feature type="transmembrane region" description="Helical" evidence="1">
    <location>
        <begin position="80"/>
        <end position="97"/>
    </location>
</feature>